<dbReference type="PROSITE" id="PS50835">
    <property type="entry name" value="IG_LIKE"/>
    <property type="match status" value="4"/>
</dbReference>
<evidence type="ECO:0000256" key="4">
    <source>
        <dbReference type="ARBA" id="ARBA00022729"/>
    </source>
</evidence>
<keyword evidence="9" id="KW-0325">Glycoprotein</keyword>
<feature type="domain" description="Ig-like" evidence="16">
    <location>
        <begin position="319"/>
        <end position="406"/>
    </location>
</feature>
<feature type="signal peptide" evidence="15">
    <location>
        <begin position="1"/>
        <end position="27"/>
    </location>
</feature>
<dbReference type="FunFam" id="2.60.40.10:FF:000189">
    <property type="entry name" value="Neogenin isoform 3"/>
    <property type="match status" value="1"/>
</dbReference>
<evidence type="ECO:0000256" key="13">
    <source>
        <dbReference type="SAM" id="MobiDB-lite"/>
    </source>
</evidence>
<keyword evidence="19" id="KW-1185">Reference proteome</keyword>
<dbReference type="PROSITE" id="PS50853">
    <property type="entry name" value="FN3"/>
    <property type="match status" value="2"/>
</dbReference>
<dbReference type="PANTHER" id="PTHR44170">
    <property type="entry name" value="PROTEIN SIDEKICK"/>
    <property type="match status" value="1"/>
</dbReference>
<dbReference type="SUPFAM" id="SSF49265">
    <property type="entry name" value="Fibronectin type III"/>
    <property type="match status" value="1"/>
</dbReference>
<keyword evidence="10" id="KW-0393">Immunoglobulin domain</keyword>
<evidence type="ECO:0000256" key="9">
    <source>
        <dbReference type="ARBA" id="ARBA00023180"/>
    </source>
</evidence>
<feature type="domain" description="Ig-like" evidence="16">
    <location>
        <begin position="24"/>
        <end position="129"/>
    </location>
</feature>
<dbReference type="Pfam" id="PF07679">
    <property type="entry name" value="I-set"/>
    <property type="match status" value="2"/>
</dbReference>
<evidence type="ECO:0000313" key="18">
    <source>
        <dbReference type="EMBL" id="KAJ7311162.1"/>
    </source>
</evidence>
<dbReference type="InterPro" id="IPR013098">
    <property type="entry name" value="Ig_I-set"/>
</dbReference>
<evidence type="ECO:0000256" key="3">
    <source>
        <dbReference type="ARBA" id="ARBA00022692"/>
    </source>
</evidence>
<dbReference type="InterPro" id="IPR003599">
    <property type="entry name" value="Ig_sub"/>
</dbReference>
<dbReference type="SMART" id="SM00409">
    <property type="entry name" value="IG"/>
    <property type="match status" value="4"/>
</dbReference>
<feature type="transmembrane region" description="Helical" evidence="14">
    <location>
        <begin position="630"/>
        <end position="650"/>
    </location>
</feature>
<dbReference type="CDD" id="cd00063">
    <property type="entry name" value="FN3"/>
    <property type="match status" value="2"/>
</dbReference>
<evidence type="ECO:0000256" key="5">
    <source>
        <dbReference type="ARBA" id="ARBA00022737"/>
    </source>
</evidence>
<dbReference type="Pfam" id="PF13927">
    <property type="entry name" value="Ig_3"/>
    <property type="match status" value="2"/>
</dbReference>
<feature type="domain" description="Fibronectin type-III" evidence="17">
    <location>
        <begin position="416"/>
        <end position="510"/>
    </location>
</feature>
<evidence type="ECO:0000313" key="19">
    <source>
        <dbReference type="Proteomes" id="UP001142489"/>
    </source>
</evidence>
<dbReference type="InterPro" id="IPR036179">
    <property type="entry name" value="Ig-like_dom_sf"/>
</dbReference>
<feature type="chain" id="PRO_5040339653" description="Immunoglobulin superfamily DCC subclass member 3" evidence="15">
    <location>
        <begin position="28"/>
        <end position="787"/>
    </location>
</feature>
<feature type="region of interest" description="Disordered" evidence="13">
    <location>
        <begin position="670"/>
        <end position="692"/>
    </location>
</feature>
<dbReference type="Pfam" id="PF00041">
    <property type="entry name" value="fn3"/>
    <property type="match status" value="2"/>
</dbReference>
<dbReference type="InterPro" id="IPR007110">
    <property type="entry name" value="Ig-like_dom"/>
</dbReference>
<dbReference type="SUPFAM" id="SSF48726">
    <property type="entry name" value="Immunoglobulin"/>
    <property type="match status" value="4"/>
</dbReference>
<dbReference type="GO" id="GO:0098609">
    <property type="term" value="P:cell-cell adhesion"/>
    <property type="evidence" value="ECO:0007669"/>
    <property type="project" value="TreeGrafter"/>
</dbReference>
<comment type="subcellular location">
    <subcellularLocation>
        <location evidence="1">Membrane</location>
        <topology evidence="1">Single-pass membrane protein</topology>
    </subcellularLocation>
</comment>
<dbReference type="InterPro" id="IPR003598">
    <property type="entry name" value="Ig_sub2"/>
</dbReference>
<protein>
    <recommendedName>
        <fullName evidence="11">Immunoglobulin superfamily DCC subclass member 3</fullName>
    </recommendedName>
    <alternativeName>
        <fullName evidence="12">Putative neuronal cell adhesion molecule</fullName>
    </alternativeName>
</protein>
<evidence type="ECO:0000256" key="7">
    <source>
        <dbReference type="ARBA" id="ARBA00023136"/>
    </source>
</evidence>
<dbReference type="OrthoDB" id="438268at2759"/>
<keyword evidence="3 14" id="KW-0812">Transmembrane</keyword>
<name>A0A9Q1AUH1_9SAUR</name>
<evidence type="ECO:0000256" key="14">
    <source>
        <dbReference type="SAM" id="Phobius"/>
    </source>
</evidence>
<feature type="domain" description="Ig-like" evidence="16">
    <location>
        <begin position="135"/>
        <end position="216"/>
    </location>
</feature>
<evidence type="ECO:0000256" key="6">
    <source>
        <dbReference type="ARBA" id="ARBA00022989"/>
    </source>
</evidence>
<dbReference type="SMART" id="SM00408">
    <property type="entry name" value="IGc2"/>
    <property type="match status" value="4"/>
</dbReference>
<dbReference type="EMBL" id="JAPFRF010000014">
    <property type="protein sequence ID" value="KAJ7311162.1"/>
    <property type="molecule type" value="Genomic_DNA"/>
</dbReference>
<organism evidence="18 19">
    <name type="scientific">Phrynocephalus forsythii</name>
    <dbReference type="NCBI Taxonomy" id="171643"/>
    <lineage>
        <taxon>Eukaryota</taxon>
        <taxon>Metazoa</taxon>
        <taxon>Chordata</taxon>
        <taxon>Craniata</taxon>
        <taxon>Vertebrata</taxon>
        <taxon>Euteleostomi</taxon>
        <taxon>Lepidosauria</taxon>
        <taxon>Squamata</taxon>
        <taxon>Bifurcata</taxon>
        <taxon>Unidentata</taxon>
        <taxon>Episquamata</taxon>
        <taxon>Toxicofera</taxon>
        <taxon>Iguania</taxon>
        <taxon>Acrodonta</taxon>
        <taxon>Agamidae</taxon>
        <taxon>Agaminae</taxon>
        <taxon>Phrynocephalus</taxon>
    </lineage>
</organism>
<accession>A0A9Q1AUH1</accession>
<dbReference type="FunFam" id="2.60.40.10:FF:000299">
    <property type="entry name" value="protogenin isoform X2"/>
    <property type="match status" value="1"/>
</dbReference>
<keyword evidence="8" id="KW-1015">Disulfide bond</keyword>
<dbReference type="InterPro" id="IPR013783">
    <property type="entry name" value="Ig-like_fold"/>
</dbReference>
<reference evidence="18" key="1">
    <citation type="journal article" date="2023" name="DNA Res.">
        <title>Chromosome-level genome assembly of Phrynocephalus forsythii using third-generation DNA sequencing and Hi-C analysis.</title>
        <authorList>
            <person name="Qi Y."/>
            <person name="Zhao W."/>
            <person name="Zhao Y."/>
            <person name="Niu C."/>
            <person name="Cao S."/>
            <person name="Zhang Y."/>
        </authorList>
    </citation>
    <scope>NUCLEOTIDE SEQUENCE</scope>
    <source>
        <tissue evidence="18">Muscle</tissue>
    </source>
</reference>
<dbReference type="AlphaFoldDB" id="A0A9Q1AUH1"/>
<dbReference type="FunFam" id="2.60.40.10:FF:000577">
    <property type="entry name" value="immunoglobulin superfamily DCC subclass member 3"/>
    <property type="match status" value="1"/>
</dbReference>
<feature type="domain" description="Fibronectin type-III" evidence="17">
    <location>
        <begin position="511"/>
        <end position="607"/>
    </location>
</feature>
<keyword evidence="5" id="KW-0677">Repeat</keyword>
<feature type="region of interest" description="Disordered" evidence="13">
    <location>
        <begin position="707"/>
        <end position="787"/>
    </location>
</feature>
<dbReference type="InterPro" id="IPR003961">
    <property type="entry name" value="FN3_dom"/>
</dbReference>
<feature type="compositionally biased region" description="Polar residues" evidence="13">
    <location>
        <begin position="731"/>
        <end position="742"/>
    </location>
</feature>
<sequence length="787" mass="85894">MASPRSGRPASFGSLAFLLIALGPGLSRSTELAFTMEPGDRIAVQEQPLVLYCQVEGIPPVSVTWRKNGALMADNPDSFTLANGSLYLSHFQKLKDDGSSDEGEYDCMARNRFGLVVSRKARIQAATMSDFHIHPQSAVVEEGGVVRFQCQIHGLPEPLITWQKNHLPINTDNDRYTLLPKGVLQITGLRVEDTGIFHCVATNIASVKFSRGARLTVSGSHSAVYKDPMILVGPENLTLTVHQTAILECIATGNPRPIVSWSRLDGRPIGVEGIQVLGTGNLMISDLTVQHSGIYVCAANKPGTRVRRTAQGRLVVQAPAEFVQHPQSISRPVGTTAIFTCLAQGEPPPQITWLKNGQILEPTEHQRLRGGRCTLTIYSISQGDEAIYQCIAENSAGSTQASARLTVLWADGLPGPPQKVKASTVSATTIQVLWSEPLQNTKDIIGYVLHIRKVADPVEMEYQEAVSKNTFQQLVTDLEPSTSYSFYIKAYTSRGASKASEAVVVSTLGEVPAVPSLFIKVLNSTAIQAMWEPSIKLGQHEGFKLYYRQVHLSYFSGPVLLPCNITSYNITHLDPSVVYEVKLLAYNQHGDGNSTVRFVSLRETVEKTGLSPPCNCLKEEQTNKTSTTGIIIGIHIGVTCIIFCVLFLMFGYRGRLLMCKNVQEELSTPQVPRSQRNVPGRVLNGSAPREGLDMNGKLLDLNEMERLCPAGPPFPPDPHHKGMALNPIPPTSQEETQTSTLPPDNISVIEEERDASFPNLPLDTPSRSLLGLLQEEPALNQAPTNEG</sequence>
<keyword evidence="4 15" id="KW-0732">Signal</keyword>
<evidence type="ECO:0000256" key="2">
    <source>
        <dbReference type="ARBA" id="ARBA00009588"/>
    </source>
</evidence>
<dbReference type="SMART" id="SM00060">
    <property type="entry name" value="FN3"/>
    <property type="match status" value="2"/>
</dbReference>
<evidence type="ECO:0000256" key="10">
    <source>
        <dbReference type="ARBA" id="ARBA00023319"/>
    </source>
</evidence>
<dbReference type="InterPro" id="IPR036116">
    <property type="entry name" value="FN3_sf"/>
</dbReference>
<keyword evidence="7 14" id="KW-0472">Membrane</keyword>
<evidence type="ECO:0000256" key="11">
    <source>
        <dbReference type="ARBA" id="ARBA00067436"/>
    </source>
</evidence>
<dbReference type="FunFam" id="2.60.40.10:FF:001494">
    <property type="entry name" value="Immunoglobulin superfamily DCC subclass member 3"/>
    <property type="match status" value="1"/>
</dbReference>
<dbReference type="Proteomes" id="UP001142489">
    <property type="component" value="Unassembled WGS sequence"/>
</dbReference>
<evidence type="ECO:0000256" key="8">
    <source>
        <dbReference type="ARBA" id="ARBA00023157"/>
    </source>
</evidence>
<feature type="domain" description="Ig-like" evidence="16">
    <location>
        <begin position="228"/>
        <end position="311"/>
    </location>
</feature>
<comment type="similarity">
    <text evidence="2">Belongs to the immunoglobulin superfamily. DCC family.</text>
</comment>
<evidence type="ECO:0000259" key="16">
    <source>
        <dbReference type="PROSITE" id="PS50835"/>
    </source>
</evidence>
<gene>
    <name evidence="18" type="ORF">JRQ81_006767</name>
</gene>
<dbReference type="GO" id="GO:0016020">
    <property type="term" value="C:membrane"/>
    <property type="evidence" value="ECO:0007669"/>
    <property type="project" value="UniProtKB-SubCell"/>
</dbReference>
<evidence type="ECO:0000256" key="12">
    <source>
        <dbReference type="ARBA" id="ARBA00076721"/>
    </source>
</evidence>
<proteinExistence type="inferred from homology"/>
<dbReference type="FunFam" id="2.60.40.10:FF:000930">
    <property type="entry name" value="immunoglobulin superfamily DCC subclass member 3"/>
    <property type="match status" value="1"/>
</dbReference>
<keyword evidence="6 14" id="KW-1133">Transmembrane helix</keyword>
<comment type="caution">
    <text evidence="18">The sequence shown here is derived from an EMBL/GenBank/DDBJ whole genome shotgun (WGS) entry which is preliminary data.</text>
</comment>
<evidence type="ECO:0000259" key="17">
    <source>
        <dbReference type="PROSITE" id="PS50853"/>
    </source>
</evidence>
<dbReference type="FunFam" id="2.60.40.10:FF:001881">
    <property type="entry name" value="immunoglobulin superfamily DCC subclass member 3"/>
    <property type="match status" value="1"/>
</dbReference>
<dbReference type="Gene3D" id="2.60.40.10">
    <property type="entry name" value="Immunoglobulins"/>
    <property type="match status" value="6"/>
</dbReference>
<evidence type="ECO:0000256" key="1">
    <source>
        <dbReference type="ARBA" id="ARBA00004167"/>
    </source>
</evidence>
<dbReference type="PANTHER" id="PTHR44170:SF20">
    <property type="entry name" value="IMMUNOGLOBULIN SUPERFAMILY DCC SUBCLASS MEMBER 3"/>
    <property type="match status" value="1"/>
</dbReference>
<evidence type="ECO:0000256" key="15">
    <source>
        <dbReference type="SAM" id="SignalP"/>
    </source>
</evidence>